<evidence type="ECO:0000313" key="2">
    <source>
        <dbReference type="Proteomes" id="UP001206925"/>
    </source>
</evidence>
<dbReference type="EMBL" id="JAMZMK010009168">
    <property type="protein sequence ID" value="KAI7736911.1"/>
    <property type="molecule type" value="Genomic_DNA"/>
</dbReference>
<accession>A0AAD5CAG7</accession>
<proteinExistence type="predicted"/>
<name>A0AAD5CAG7_AMBAR</name>
<evidence type="ECO:0000313" key="1">
    <source>
        <dbReference type="EMBL" id="KAI7736911.1"/>
    </source>
</evidence>
<reference evidence="1" key="1">
    <citation type="submission" date="2022-06" db="EMBL/GenBank/DDBJ databases">
        <title>Uncovering the hologenomic basis of an extraordinary plant invasion.</title>
        <authorList>
            <person name="Bieker V.C."/>
            <person name="Martin M.D."/>
            <person name="Gilbert T."/>
            <person name="Hodgins K."/>
            <person name="Battlay P."/>
            <person name="Petersen B."/>
            <person name="Wilson J."/>
        </authorList>
    </citation>
    <scope>NUCLEOTIDE SEQUENCE</scope>
    <source>
        <strain evidence="1">AA19_3_7</strain>
        <tissue evidence="1">Leaf</tissue>
    </source>
</reference>
<dbReference type="Proteomes" id="UP001206925">
    <property type="component" value="Unassembled WGS sequence"/>
</dbReference>
<dbReference type="AlphaFoldDB" id="A0AAD5CAG7"/>
<sequence>MESPSPCRKQKESSGSTPSFAIIIPISDKKFCSILCNQKDQFLMFAPPSPFASVVVCGKANFKAVLPWLYKIIFAEVISGYKIDVSNNTSREQPITLL</sequence>
<protein>
    <submittedName>
        <fullName evidence="1">Uncharacterized protein</fullName>
    </submittedName>
</protein>
<comment type="caution">
    <text evidence="1">The sequence shown here is derived from an EMBL/GenBank/DDBJ whole genome shotgun (WGS) entry which is preliminary data.</text>
</comment>
<gene>
    <name evidence="1" type="ORF">M8C21_032342</name>
</gene>
<keyword evidence="2" id="KW-1185">Reference proteome</keyword>
<organism evidence="1 2">
    <name type="scientific">Ambrosia artemisiifolia</name>
    <name type="common">Common ragweed</name>
    <dbReference type="NCBI Taxonomy" id="4212"/>
    <lineage>
        <taxon>Eukaryota</taxon>
        <taxon>Viridiplantae</taxon>
        <taxon>Streptophyta</taxon>
        <taxon>Embryophyta</taxon>
        <taxon>Tracheophyta</taxon>
        <taxon>Spermatophyta</taxon>
        <taxon>Magnoliopsida</taxon>
        <taxon>eudicotyledons</taxon>
        <taxon>Gunneridae</taxon>
        <taxon>Pentapetalae</taxon>
        <taxon>asterids</taxon>
        <taxon>campanulids</taxon>
        <taxon>Asterales</taxon>
        <taxon>Asteraceae</taxon>
        <taxon>Asteroideae</taxon>
        <taxon>Heliantheae alliance</taxon>
        <taxon>Heliantheae</taxon>
        <taxon>Ambrosia</taxon>
    </lineage>
</organism>